<evidence type="ECO:0000256" key="4">
    <source>
        <dbReference type="ARBA" id="ARBA00022989"/>
    </source>
</evidence>
<evidence type="ECO:0000313" key="7">
    <source>
        <dbReference type="EMBL" id="CEM18379.1"/>
    </source>
</evidence>
<comment type="subcellular location">
    <subcellularLocation>
        <location evidence="1">Membrane</location>
    </subcellularLocation>
</comment>
<keyword evidence="3 6" id="KW-0812">Transmembrane</keyword>
<dbReference type="AlphaFoldDB" id="A0A0G4FUV9"/>
<evidence type="ECO:0000313" key="8">
    <source>
        <dbReference type="Proteomes" id="UP000041254"/>
    </source>
</evidence>
<feature type="transmembrane region" description="Helical" evidence="6">
    <location>
        <begin position="178"/>
        <end position="199"/>
    </location>
</feature>
<sequence>MSIVFTRGIGGRLAHRIFIPSYSYSSWISPQLISKGAAVAAGAAAGGAVYLAAKQCRQTARCDNTAAAVSEAPSPVPVSSLPPVNAPAAAPGQEPFGTATDSTALSVPQTMVIKFCLGSCFGIFFGHTMRRVGRIVAAFLGINVLMTEVFVLLRWLTIDWRRVGRDLFKRPNCSTLSVTAEGLALTVGIVGGTFLGFHYTRPQPY</sequence>
<dbReference type="InParanoid" id="A0A0G4FUV9"/>
<name>A0A0G4FUV9_VITBC</name>
<evidence type="ECO:0000256" key="1">
    <source>
        <dbReference type="ARBA" id="ARBA00004370"/>
    </source>
</evidence>
<feature type="transmembrane region" description="Helical" evidence="6">
    <location>
        <begin position="135"/>
        <end position="157"/>
    </location>
</feature>
<evidence type="ECO:0000256" key="6">
    <source>
        <dbReference type="SAM" id="Phobius"/>
    </source>
</evidence>
<keyword evidence="8" id="KW-1185">Reference proteome</keyword>
<evidence type="ECO:0000256" key="2">
    <source>
        <dbReference type="ARBA" id="ARBA00009160"/>
    </source>
</evidence>
<dbReference type="Proteomes" id="UP000041254">
    <property type="component" value="Unassembled WGS sequence"/>
</dbReference>
<dbReference type="GO" id="GO:0016020">
    <property type="term" value="C:membrane"/>
    <property type="evidence" value="ECO:0007669"/>
    <property type="project" value="UniProtKB-SubCell"/>
</dbReference>
<gene>
    <name evidence="7" type="ORF">Vbra_16255</name>
</gene>
<dbReference type="Pfam" id="PF04930">
    <property type="entry name" value="FUN14"/>
    <property type="match status" value="1"/>
</dbReference>
<evidence type="ECO:0000256" key="3">
    <source>
        <dbReference type="ARBA" id="ARBA00022692"/>
    </source>
</evidence>
<dbReference type="InterPro" id="IPR007014">
    <property type="entry name" value="FUN14"/>
</dbReference>
<keyword evidence="5 6" id="KW-0472">Membrane</keyword>
<reference evidence="7 8" key="1">
    <citation type="submission" date="2014-11" db="EMBL/GenBank/DDBJ databases">
        <authorList>
            <person name="Zhu J."/>
            <person name="Qi W."/>
            <person name="Song R."/>
        </authorList>
    </citation>
    <scope>NUCLEOTIDE SEQUENCE [LARGE SCALE GENOMIC DNA]</scope>
</reference>
<dbReference type="EMBL" id="CDMY01000499">
    <property type="protein sequence ID" value="CEM18379.1"/>
    <property type="molecule type" value="Genomic_DNA"/>
</dbReference>
<organism evidence="7 8">
    <name type="scientific">Vitrella brassicaformis (strain CCMP3155)</name>
    <dbReference type="NCBI Taxonomy" id="1169540"/>
    <lineage>
        <taxon>Eukaryota</taxon>
        <taxon>Sar</taxon>
        <taxon>Alveolata</taxon>
        <taxon>Colpodellida</taxon>
        <taxon>Vitrellaceae</taxon>
        <taxon>Vitrella</taxon>
    </lineage>
</organism>
<protein>
    <submittedName>
        <fullName evidence="7">Uncharacterized protein</fullName>
    </submittedName>
</protein>
<feature type="transmembrane region" description="Helical" evidence="6">
    <location>
        <begin position="32"/>
        <end position="53"/>
    </location>
</feature>
<accession>A0A0G4FUV9</accession>
<comment type="similarity">
    <text evidence="2">Belongs to the FUN14 family.</text>
</comment>
<dbReference type="OrthoDB" id="163794at2759"/>
<dbReference type="VEuPathDB" id="CryptoDB:Vbra_16255"/>
<evidence type="ECO:0000256" key="5">
    <source>
        <dbReference type="ARBA" id="ARBA00023136"/>
    </source>
</evidence>
<proteinExistence type="inferred from homology"/>
<keyword evidence="4 6" id="KW-1133">Transmembrane helix</keyword>